<gene>
    <name evidence="5" type="ORF">C8Q71DRAFT_822701</name>
</gene>
<dbReference type="GeneID" id="72006956"/>
<keyword evidence="2" id="KW-0456">Lyase</keyword>
<evidence type="ECO:0000259" key="4">
    <source>
        <dbReference type="Pfam" id="PF12588"/>
    </source>
</evidence>
<keyword evidence="6" id="KW-1185">Reference proteome</keyword>
<dbReference type="PANTHER" id="PTHR10067">
    <property type="entry name" value="PHOSPHATIDYLSERINE DECARBOXYLASE"/>
    <property type="match status" value="1"/>
</dbReference>
<name>A0ABQ8KEU5_9APHY</name>
<dbReference type="InterPro" id="IPR022237">
    <property type="entry name" value="PsiD-like"/>
</dbReference>
<comment type="caution">
    <text evidence="5">The sequence shown here is derived from an EMBL/GenBank/DDBJ whole genome shotgun (WGS) entry which is preliminary data.</text>
</comment>
<evidence type="ECO:0000256" key="1">
    <source>
        <dbReference type="ARBA" id="ARBA00022793"/>
    </source>
</evidence>
<evidence type="ECO:0000313" key="6">
    <source>
        <dbReference type="Proteomes" id="UP000814176"/>
    </source>
</evidence>
<evidence type="ECO:0000256" key="3">
    <source>
        <dbReference type="SAM" id="MobiDB-lite"/>
    </source>
</evidence>
<accession>A0ABQ8KEU5</accession>
<sequence length="457" mass="50924">MDKHTKIHARHDDVPKEHRVHRTGDWLPGDHRIHKEWLSGVIEHVDKNPKDLHPVLQEFKTLIETDTRVYMLMQSMFEQVPTKPPYSSDPTGHRQIRDYEHMLQLFNHLITTPPQWSDRSHRVGMVGVPINAVLDWPMGTPSGFALFLDPGVNRMLKKVLDAWGEYLRSGESAKQALNDGPNGWFSADGTADLTTVANGAVGTSHTFEDIFECDPSRPYHGFASWDAFFTRKFRENVRPVAAPNDDNVIANACESKAYNVARNVALRDAFWIKGQPYSVLDMLAYDERAPLFAGGTVYQAFLSALSYHRWHAPVSGRIVRAYVKEGTYYSEPLFEGVGDPAKRDTDGDAINMQNENASQVYLTAVATRAIIFIEADNPAIGLMAFLGVGMTEVSTCEITVREGDHVKKGDEIGMFHFGGSTHCLMFRKGVDVQGFPDPGGAENVPVRGKLAVVKSGV</sequence>
<keyword evidence="1" id="KW-0210">Decarboxylase</keyword>
<evidence type="ECO:0000313" key="5">
    <source>
        <dbReference type="EMBL" id="KAH9836232.1"/>
    </source>
</evidence>
<dbReference type="PANTHER" id="PTHR10067:SF9">
    <property type="entry name" value="PHOSPHATIDYLSERINE DECARBOXYLASE FAMILY PROTEIN (AFU_ORTHOLOGUE AFUA_7G01730)"/>
    <property type="match status" value="1"/>
</dbReference>
<protein>
    <submittedName>
        <fullName evidence="5">Phophatidylserine decarboxylase-domain-containing protein</fullName>
    </submittedName>
</protein>
<dbReference type="EMBL" id="JADCUA010000011">
    <property type="protein sequence ID" value="KAH9836232.1"/>
    <property type="molecule type" value="Genomic_DNA"/>
</dbReference>
<dbReference type="RefSeq" id="XP_047778517.1">
    <property type="nucleotide sequence ID" value="XM_047926224.1"/>
</dbReference>
<proteinExistence type="predicted"/>
<dbReference type="Pfam" id="PF12588">
    <property type="entry name" value="PSDC"/>
    <property type="match status" value="1"/>
</dbReference>
<reference evidence="5 6" key="1">
    <citation type="journal article" date="2021" name="Environ. Microbiol.">
        <title>Gene family expansions and transcriptome signatures uncover fungal adaptations to wood decay.</title>
        <authorList>
            <person name="Hage H."/>
            <person name="Miyauchi S."/>
            <person name="Viragh M."/>
            <person name="Drula E."/>
            <person name="Min B."/>
            <person name="Chaduli D."/>
            <person name="Navarro D."/>
            <person name="Favel A."/>
            <person name="Norest M."/>
            <person name="Lesage-Meessen L."/>
            <person name="Balint B."/>
            <person name="Merenyi Z."/>
            <person name="de Eugenio L."/>
            <person name="Morin E."/>
            <person name="Martinez A.T."/>
            <person name="Baldrian P."/>
            <person name="Stursova M."/>
            <person name="Martinez M.J."/>
            <person name="Novotny C."/>
            <person name="Magnuson J.K."/>
            <person name="Spatafora J.W."/>
            <person name="Maurice S."/>
            <person name="Pangilinan J."/>
            <person name="Andreopoulos W."/>
            <person name="LaButti K."/>
            <person name="Hundley H."/>
            <person name="Na H."/>
            <person name="Kuo A."/>
            <person name="Barry K."/>
            <person name="Lipzen A."/>
            <person name="Henrissat B."/>
            <person name="Riley R."/>
            <person name="Ahrendt S."/>
            <person name="Nagy L.G."/>
            <person name="Grigoriev I.V."/>
            <person name="Martin F."/>
            <person name="Rosso M.N."/>
        </authorList>
    </citation>
    <scope>NUCLEOTIDE SEQUENCE [LARGE SCALE GENOMIC DNA]</scope>
    <source>
        <strain evidence="5 6">CIRM-BRFM 1785</strain>
    </source>
</reference>
<dbReference type="InterPro" id="IPR003817">
    <property type="entry name" value="PS_Dcarbxylase"/>
</dbReference>
<feature type="domain" description="L-tryptophan decarboxylase PsiD-like" evidence="4">
    <location>
        <begin position="53"/>
        <end position="192"/>
    </location>
</feature>
<feature type="region of interest" description="Disordered" evidence="3">
    <location>
        <begin position="1"/>
        <end position="23"/>
    </location>
</feature>
<dbReference type="Proteomes" id="UP000814176">
    <property type="component" value="Unassembled WGS sequence"/>
</dbReference>
<evidence type="ECO:0000256" key="2">
    <source>
        <dbReference type="ARBA" id="ARBA00023239"/>
    </source>
</evidence>
<organism evidence="5 6">
    <name type="scientific">Rhodofomes roseus</name>
    <dbReference type="NCBI Taxonomy" id="34475"/>
    <lineage>
        <taxon>Eukaryota</taxon>
        <taxon>Fungi</taxon>
        <taxon>Dikarya</taxon>
        <taxon>Basidiomycota</taxon>
        <taxon>Agaricomycotina</taxon>
        <taxon>Agaricomycetes</taxon>
        <taxon>Polyporales</taxon>
        <taxon>Rhodofomes</taxon>
    </lineage>
</organism>
<dbReference type="Pfam" id="PF02666">
    <property type="entry name" value="PS_Dcarbxylase"/>
    <property type="match status" value="1"/>
</dbReference>